<reference evidence="2" key="1">
    <citation type="journal article" date="2014" name="Int. J. Syst. Evol. Microbiol.">
        <title>Complete genome sequence of Corynebacterium casei LMG S-19264T (=DSM 44701T), isolated from a smear-ripened cheese.</title>
        <authorList>
            <consortium name="US DOE Joint Genome Institute (JGI-PGF)"/>
            <person name="Walter F."/>
            <person name="Albersmeier A."/>
            <person name="Kalinowski J."/>
            <person name="Ruckert C."/>
        </authorList>
    </citation>
    <scope>NUCLEOTIDE SEQUENCE</scope>
    <source>
        <strain evidence="2">JCM 3302</strain>
    </source>
</reference>
<evidence type="ECO:0000256" key="1">
    <source>
        <dbReference type="SAM" id="MobiDB-lite"/>
    </source>
</evidence>
<accession>A0A919DWI8</accession>
<proteinExistence type="predicted"/>
<comment type="caution">
    <text evidence="2">The sequence shown here is derived from an EMBL/GenBank/DDBJ whole genome shotgun (WGS) entry which is preliminary data.</text>
</comment>
<sequence length="94" mass="9595">MAVQGGLLRIQGNEGVSGTPTAGRVGEATESGRGLGDYLSAPTSGMLDGTPYQHLKKAPSCPTSSHSGRTGPTRPWPGSRTASPQLKEAQSCVT</sequence>
<feature type="region of interest" description="Disordered" evidence="1">
    <location>
        <begin position="1"/>
        <end position="94"/>
    </location>
</feature>
<reference evidence="2" key="2">
    <citation type="submission" date="2020-09" db="EMBL/GenBank/DDBJ databases">
        <authorList>
            <person name="Sun Q."/>
            <person name="Ohkuma M."/>
        </authorList>
    </citation>
    <scope>NUCLEOTIDE SEQUENCE</scope>
    <source>
        <strain evidence="2">JCM 3302</strain>
    </source>
</reference>
<dbReference type="EMBL" id="BNBC01000023">
    <property type="protein sequence ID" value="GHE85334.1"/>
    <property type="molecule type" value="Genomic_DNA"/>
</dbReference>
<dbReference type="AlphaFoldDB" id="A0A919DWI8"/>
<protein>
    <submittedName>
        <fullName evidence="2">Uncharacterized protein</fullName>
    </submittedName>
</protein>
<gene>
    <name evidence="2" type="ORF">GCM10014715_46900</name>
</gene>
<evidence type="ECO:0000313" key="3">
    <source>
        <dbReference type="Proteomes" id="UP000641386"/>
    </source>
</evidence>
<dbReference type="Proteomes" id="UP000641386">
    <property type="component" value="Unassembled WGS sequence"/>
</dbReference>
<name>A0A919DWI8_9ACTN</name>
<feature type="compositionally biased region" description="Polar residues" evidence="1">
    <location>
        <begin position="61"/>
        <end position="70"/>
    </location>
</feature>
<organism evidence="2 3">
    <name type="scientific">Streptomyces spiralis</name>
    <dbReference type="NCBI Taxonomy" id="66376"/>
    <lineage>
        <taxon>Bacteria</taxon>
        <taxon>Bacillati</taxon>
        <taxon>Actinomycetota</taxon>
        <taxon>Actinomycetes</taxon>
        <taxon>Kitasatosporales</taxon>
        <taxon>Streptomycetaceae</taxon>
        <taxon>Streptomyces</taxon>
    </lineage>
</organism>
<evidence type="ECO:0000313" key="2">
    <source>
        <dbReference type="EMBL" id="GHE85334.1"/>
    </source>
</evidence>
<keyword evidence="3" id="KW-1185">Reference proteome</keyword>